<comment type="caution">
    <text evidence="1">The sequence shown here is derived from an EMBL/GenBank/DDBJ whole genome shotgun (WGS) entry which is preliminary data.</text>
</comment>
<dbReference type="Proteomes" id="UP000603141">
    <property type="component" value="Unassembled WGS sequence"/>
</dbReference>
<keyword evidence="2" id="KW-1185">Reference proteome</keyword>
<dbReference type="EMBL" id="JAENIJ010000015">
    <property type="protein sequence ID" value="MBK1882893.1"/>
    <property type="molecule type" value="Genomic_DNA"/>
</dbReference>
<dbReference type="RefSeq" id="WP_200270467.1">
    <property type="nucleotide sequence ID" value="NZ_JAENIJ010000015.1"/>
</dbReference>
<gene>
    <name evidence="1" type="ORF">JIN85_10730</name>
</gene>
<protein>
    <submittedName>
        <fullName evidence="1">Uncharacterized protein</fullName>
    </submittedName>
</protein>
<dbReference type="AlphaFoldDB" id="A0A934VWJ9"/>
<sequence>MKPLLLLTTLIGVQFASAGEADFELDRKAILSMAGNFAVNFQFKETVSLTAGYEFHEPYEENAHEHVELVEDTGNTITLQHLLVINEGGPKPVIIKHWAQIWKYEDPIVLDFQGDRTWKSVHLSADEVKGTWTQYVTSVDDSPRYKAAGKWVHEGNYSAWTSMPSTRPLPRREYSKRKDYDLIAAVNHHIITPDGWVHTQENRKVVHRDGRNESLCLEIGKNTYRRVTDDEVDFQAAIQFWNEQKDFWAKVRHAWVGIIDNASGPIHCEQWVDQKRLREVIAELQKEADVPTEKVAKAIGSFVKTGE</sequence>
<accession>A0A934VWJ9</accession>
<evidence type="ECO:0000313" key="2">
    <source>
        <dbReference type="Proteomes" id="UP000603141"/>
    </source>
</evidence>
<reference evidence="1" key="1">
    <citation type="submission" date="2021-01" db="EMBL/GenBank/DDBJ databases">
        <title>Modified the classification status of verrucomicrobia.</title>
        <authorList>
            <person name="Feng X."/>
        </authorList>
    </citation>
    <scope>NUCLEOTIDE SEQUENCE</scope>
    <source>
        <strain evidence="1">KCTC 22041</strain>
    </source>
</reference>
<name>A0A934VWJ9_9BACT</name>
<organism evidence="1 2">
    <name type="scientific">Luteolibacter pohnpeiensis</name>
    <dbReference type="NCBI Taxonomy" id="454153"/>
    <lineage>
        <taxon>Bacteria</taxon>
        <taxon>Pseudomonadati</taxon>
        <taxon>Verrucomicrobiota</taxon>
        <taxon>Verrucomicrobiia</taxon>
        <taxon>Verrucomicrobiales</taxon>
        <taxon>Verrucomicrobiaceae</taxon>
        <taxon>Luteolibacter</taxon>
    </lineage>
</organism>
<dbReference type="Pfam" id="PF20311">
    <property type="entry name" value="DUF6607"/>
    <property type="match status" value="1"/>
</dbReference>
<evidence type="ECO:0000313" key="1">
    <source>
        <dbReference type="EMBL" id="MBK1882893.1"/>
    </source>
</evidence>
<proteinExistence type="predicted"/>
<dbReference type="InterPro" id="IPR046715">
    <property type="entry name" value="DUF6607"/>
</dbReference>